<dbReference type="Proteomes" id="UP000694521">
    <property type="component" value="Unplaced"/>
</dbReference>
<organism evidence="2 3">
    <name type="scientific">Anser cygnoides</name>
    <name type="common">Swan goose</name>
    <dbReference type="NCBI Taxonomy" id="8845"/>
    <lineage>
        <taxon>Eukaryota</taxon>
        <taxon>Metazoa</taxon>
        <taxon>Chordata</taxon>
        <taxon>Craniata</taxon>
        <taxon>Vertebrata</taxon>
        <taxon>Euteleostomi</taxon>
        <taxon>Archelosauria</taxon>
        <taxon>Archosauria</taxon>
        <taxon>Dinosauria</taxon>
        <taxon>Saurischia</taxon>
        <taxon>Theropoda</taxon>
        <taxon>Coelurosauria</taxon>
        <taxon>Aves</taxon>
        <taxon>Neognathae</taxon>
        <taxon>Galloanserae</taxon>
        <taxon>Anseriformes</taxon>
        <taxon>Anatidae</taxon>
        <taxon>Anserinae</taxon>
        <taxon>Anser</taxon>
    </lineage>
</organism>
<feature type="compositionally biased region" description="Basic and acidic residues" evidence="1">
    <location>
        <begin position="1"/>
        <end position="17"/>
    </location>
</feature>
<protein>
    <recommendedName>
        <fullName evidence="4">Lung adenoma susceptibility protein 2</fullName>
    </recommendedName>
</protein>
<feature type="region of interest" description="Disordered" evidence="1">
    <location>
        <begin position="1"/>
        <end position="26"/>
    </location>
</feature>
<dbReference type="Ensembl" id="ENSACDT00005009359.1">
    <property type="protein sequence ID" value="ENSACDP00005007754.1"/>
    <property type="gene ID" value="ENSACDG00005005705.1"/>
</dbReference>
<proteinExistence type="predicted"/>
<keyword evidence="3" id="KW-1185">Reference proteome</keyword>
<evidence type="ECO:0000313" key="3">
    <source>
        <dbReference type="Proteomes" id="UP000694521"/>
    </source>
</evidence>
<dbReference type="AlphaFoldDB" id="A0A8B9DKD8"/>
<feature type="region of interest" description="Disordered" evidence="1">
    <location>
        <begin position="158"/>
        <end position="177"/>
    </location>
</feature>
<evidence type="ECO:0000256" key="1">
    <source>
        <dbReference type="SAM" id="MobiDB-lite"/>
    </source>
</evidence>
<accession>A0A8B9DKD8</accession>
<dbReference type="InterPro" id="IPR052679">
    <property type="entry name" value="Cell_Prolif_Regulator"/>
</dbReference>
<feature type="region of interest" description="Disordered" evidence="1">
    <location>
        <begin position="209"/>
        <end position="231"/>
    </location>
</feature>
<evidence type="ECO:0000313" key="2">
    <source>
        <dbReference type="Ensembl" id="ENSACDP00005007754.1"/>
    </source>
</evidence>
<reference evidence="2" key="1">
    <citation type="submission" date="2025-08" db="UniProtKB">
        <authorList>
            <consortium name="Ensembl"/>
        </authorList>
    </citation>
    <scope>IDENTIFICATION</scope>
</reference>
<sequence>MSEDSNRNLDKNHDQLNKKHSVSSPDSTVSFLLTSTGSSNSCSNSLIQYKDKLYSSASEALEAYIEDFDLSLTSSEITTGKICLCQSTPKQAEFSKHHVKEKYGVFSATLDDCNEPIGLSSLASPRRRETECDPDLISLATDDLLAFPADGSLPCVPSSPFKSRHQNKDQLEPLTWKADRDLESLNEGSSNALENDGSPSTTDILGAERSWENVPGASKSPAPARWEDKNNPLPFPKADIIHKFLEDCLDDKNKENFFSGDHNHRPLEALKLMLFKLQAAQGSLNPNETAGQKEEFAKLFEKADAELKLCDSEIIPLTNSIRKALHHVSRLKSLLEDTNMKQEQSDDRQENKEEKS</sequence>
<feature type="region of interest" description="Disordered" evidence="1">
    <location>
        <begin position="333"/>
        <end position="356"/>
    </location>
</feature>
<feature type="compositionally biased region" description="Basic and acidic residues" evidence="1">
    <location>
        <begin position="166"/>
        <end position="177"/>
    </location>
</feature>
<dbReference type="PANTHER" id="PTHR35079:SF1">
    <property type="entry name" value="LUNG ADENOMA SUSCEPTIBILITY PROTEIN 2"/>
    <property type="match status" value="1"/>
</dbReference>
<reference evidence="2" key="2">
    <citation type="submission" date="2025-09" db="UniProtKB">
        <authorList>
            <consortium name="Ensembl"/>
        </authorList>
    </citation>
    <scope>IDENTIFICATION</scope>
</reference>
<evidence type="ECO:0008006" key="4">
    <source>
        <dbReference type="Google" id="ProtNLM"/>
    </source>
</evidence>
<name>A0A8B9DKD8_ANSCY</name>
<dbReference type="PANTHER" id="PTHR35079">
    <property type="entry name" value="LUNG ADENOMA SUSCEPTIBILITY PROTEIN 2"/>
    <property type="match status" value="1"/>
</dbReference>